<dbReference type="Pfam" id="PF06161">
    <property type="entry name" value="DUF975"/>
    <property type="match status" value="1"/>
</dbReference>
<evidence type="ECO:0000256" key="1">
    <source>
        <dbReference type="SAM" id="Phobius"/>
    </source>
</evidence>
<evidence type="ECO:0000313" key="2">
    <source>
        <dbReference type="EMBL" id="QHQ62568.1"/>
    </source>
</evidence>
<name>A0A6P1TSX3_9FIRM</name>
<dbReference type="InterPro" id="IPR010380">
    <property type="entry name" value="DUF975"/>
</dbReference>
<feature type="transmembrane region" description="Helical" evidence="1">
    <location>
        <begin position="39"/>
        <end position="61"/>
    </location>
</feature>
<sequence>MIHRSEMKKAAKAQIKGNIGILFVCQLVISLISTLAAPVFLAGILIAPSFALSTIMIYIALTQNIRPAVSDIWKGFKVFGKALWLTIITGFFTFAWSLLFIIPGIVKGYAYLMAPYILADNPGMTAREALRESKRMTNGHKFELFVLNLSFIGWLLLIPLTLGLIVIWLAPYTHATLANYYIALKEDKLVTTQSYSEEH</sequence>
<organism evidence="2 3">
    <name type="scientific">Anaerocolumna sedimenticola</name>
    <dbReference type="NCBI Taxonomy" id="2696063"/>
    <lineage>
        <taxon>Bacteria</taxon>
        <taxon>Bacillati</taxon>
        <taxon>Bacillota</taxon>
        <taxon>Clostridia</taxon>
        <taxon>Lachnospirales</taxon>
        <taxon>Lachnospiraceae</taxon>
        <taxon>Anaerocolumna</taxon>
    </lineage>
</organism>
<keyword evidence="1" id="KW-1133">Transmembrane helix</keyword>
<keyword evidence="1" id="KW-0812">Transmembrane</keyword>
<evidence type="ECO:0000313" key="3">
    <source>
        <dbReference type="Proteomes" id="UP000464314"/>
    </source>
</evidence>
<feature type="transmembrane region" description="Helical" evidence="1">
    <location>
        <begin position="82"/>
        <end position="102"/>
    </location>
</feature>
<feature type="transmembrane region" description="Helical" evidence="1">
    <location>
        <begin position="145"/>
        <end position="170"/>
    </location>
</feature>
<keyword evidence="1" id="KW-0472">Membrane</keyword>
<dbReference type="EMBL" id="CP048000">
    <property type="protein sequence ID" value="QHQ62568.1"/>
    <property type="molecule type" value="Genomic_DNA"/>
</dbReference>
<dbReference type="RefSeq" id="WP_161839391.1">
    <property type="nucleotide sequence ID" value="NZ_CP048000.1"/>
</dbReference>
<dbReference type="AlphaFoldDB" id="A0A6P1TSX3"/>
<gene>
    <name evidence="2" type="ORF">Ana3638_18745</name>
</gene>
<keyword evidence="3" id="KW-1185">Reference proteome</keyword>
<feature type="transmembrane region" description="Helical" evidence="1">
    <location>
        <begin position="15"/>
        <end position="33"/>
    </location>
</feature>
<proteinExistence type="predicted"/>
<accession>A0A6P1TSX3</accession>
<dbReference type="PANTHER" id="PTHR40076">
    <property type="entry name" value="MEMBRANE PROTEIN-RELATED"/>
    <property type="match status" value="1"/>
</dbReference>
<protein>
    <submittedName>
        <fullName evidence="2">DUF975 family protein</fullName>
    </submittedName>
</protein>
<dbReference type="PANTHER" id="PTHR40076:SF1">
    <property type="entry name" value="MEMBRANE PROTEIN"/>
    <property type="match status" value="1"/>
</dbReference>
<reference evidence="2 3" key="1">
    <citation type="submission" date="2020-01" db="EMBL/GenBank/DDBJ databases">
        <title>Genome analysis of Anaerocolumna sp. CBA3638.</title>
        <authorList>
            <person name="Kim J."/>
            <person name="Roh S.W."/>
        </authorList>
    </citation>
    <scope>NUCLEOTIDE SEQUENCE [LARGE SCALE GENOMIC DNA]</scope>
    <source>
        <strain evidence="2 3">CBA3638</strain>
    </source>
</reference>
<dbReference type="KEGG" id="anr:Ana3638_18745"/>
<dbReference type="Proteomes" id="UP000464314">
    <property type="component" value="Chromosome"/>
</dbReference>